<protein>
    <recommendedName>
        <fullName evidence="3">HTH tetR-type domain-containing protein</fullName>
    </recommendedName>
</protein>
<keyword evidence="5" id="KW-1185">Reference proteome</keyword>
<dbReference type="EMBL" id="QMEY01000049">
    <property type="protein sequence ID" value="RBQ12154.1"/>
    <property type="molecule type" value="Genomic_DNA"/>
</dbReference>
<dbReference type="InterPro" id="IPR009057">
    <property type="entry name" value="Homeodomain-like_sf"/>
</dbReference>
<gene>
    <name evidence="4" type="ORF">DP939_44450</name>
</gene>
<feature type="compositionally biased region" description="Polar residues" evidence="2">
    <location>
        <begin position="49"/>
        <end position="62"/>
    </location>
</feature>
<dbReference type="Pfam" id="PF00440">
    <property type="entry name" value="TetR_N"/>
    <property type="match status" value="1"/>
</dbReference>
<dbReference type="GO" id="GO:0003677">
    <property type="term" value="F:DNA binding"/>
    <property type="evidence" value="ECO:0007669"/>
    <property type="project" value="UniProtKB-KW"/>
</dbReference>
<sequence length="203" mass="22209">MISRSAAPARFADRSGAYRVLPGNLARAEPRPAATIPNGSGRAPRMSRRSNWPTATASNSDITPSATRKTVIPQVDVDDEPLSYRAALRPAGVRTGPWNPGKAEVLRAALRLFAHQGYAGTSIRAIAREVGERERAVRPLPRQAGHLRRRARTGRAERHSDRHRRPRHRAGPAVYVRASAEAVISAWDTPRRACSPRWPAATG</sequence>
<dbReference type="Gene3D" id="1.10.10.60">
    <property type="entry name" value="Homeodomain-like"/>
    <property type="match status" value="1"/>
</dbReference>
<accession>A0A366LFV2</accession>
<evidence type="ECO:0000256" key="2">
    <source>
        <dbReference type="SAM" id="MobiDB-lite"/>
    </source>
</evidence>
<evidence type="ECO:0000313" key="4">
    <source>
        <dbReference type="EMBL" id="RBQ12154.1"/>
    </source>
</evidence>
<reference evidence="4 5" key="1">
    <citation type="submission" date="2018-06" db="EMBL/GenBank/DDBJ databases">
        <title>Sphaerisporangium craniellae sp. nov., isolated from a marine sponge in the South China Sea.</title>
        <authorList>
            <person name="Li L."/>
        </authorList>
    </citation>
    <scope>NUCLEOTIDE SEQUENCE [LARGE SCALE GENOMIC DNA]</scope>
    <source>
        <strain evidence="4 5">LHW63015</strain>
    </source>
</reference>
<dbReference type="AlphaFoldDB" id="A0A366LFV2"/>
<keyword evidence="1" id="KW-0238">DNA-binding</keyword>
<name>A0A366LFV2_9ACTN</name>
<feature type="compositionally biased region" description="Basic residues" evidence="2">
    <location>
        <begin position="161"/>
        <end position="170"/>
    </location>
</feature>
<proteinExistence type="predicted"/>
<feature type="region of interest" description="Disordered" evidence="2">
    <location>
        <begin position="143"/>
        <end position="171"/>
    </location>
</feature>
<dbReference type="InterPro" id="IPR001647">
    <property type="entry name" value="HTH_TetR"/>
</dbReference>
<feature type="region of interest" description="Disordered" evidence="2">
    <location>
        <begin position="29"/>
        <end position="62"/>
    </location>
</feature>
<feature type="domain" description="HTH tetR-type" evidence="3">
    <location>
        <begin position="106"/>
        <end position="131"/>
    </location>
</feature>
<evidence type="ECO:0000259" key="3">
    <source>
        <dbReference type="Pfam" id="PF00440"/>
    </source>
</evidence>
<comment type="caution">
    <text evidence="4">The sequence shown here is derived from an EMBL/GenBank/DDBJ whole genome shotgun (WGS) entry which is preliminary data.</text>
</comment>
<evidence type="ECO:0000313" key="5">
    <source>
        <dbReference type="Proteomes" id="UP000253303"/>
    </source>
</evidence>
<organism evidence="4 5">
    <name type="scientific">Spongiactinospora rosea</name>
    <dbReference type="NCBI Taxonomy" id="2248750"/>
    <lineage>
        <taxon>Bacteria</taxon>
        <taxon>Bacillati</taxon>
        <taxon>Actinomycetota</taxon>
        <taxon>Actinomycetes</taxon>
        <taxon>Streptosporangiales</taxon>
        <taxon>Streptosporangiaceae</taxon>
        <taxon>Spongiactinospora</taxon>
    </lineage>
</organism>
<dbReference type="Proteomes" id="UP000253303">
    <property type="component" value="Unassembled WGS sequence"/>
</dbReference>
<evidence type="ECO:0000256" key="1">
    <source>
        <dbReference type="ARBA" id="ARBA00023125"/>
    </source>
</evidence>
<dbReference type="SUPFAM" id="SSF46689">
    <property type="entry name" value="Homeodomain-like"/>
    <property type="match status" value="1"/>
</dbReference>